<protein>
    <recommendedName>
        <fullName evidence="5">PEP-CTERM sorting domain-containing protein</fullName>
    </recommendedName>
</protein>
<feature type="compositionally biased region" description="Polar residues" evidence="1">
    <location>
        <begin position="43"/>
        <end position="54"/>
    </location>
</feature>
<dbReference type="EMBL" id="JADEWL010000031">
    <property type="protein sequence ID" value="MBE9213341.1"/>
    <property type="molecule type" value="Genomic_DNA"/>
</dbReference>
<comment type="caution">
    <text evidence="3">The sequence shown here is derived from an EMBL/GenBank/DDBJ whole genome shotgun (WGS) entry which is preliminary data.</text>
</comment>
<reference evidence="3" key="1">
    <citation type="submission" date="2020-10" db="EMBL/GenBank/DDBJ databases">
        <authorList>
            <person name="Castelo-Branco R."/>
            <person name="Eusebio N."/>
            <person name="Adriana R."/>
            <person name="Vieira A."/>
            <person name="Brugerolle De Fraissinette N."/>
            <person name="Rezende De Castro R."/>
            <person name="Schneider M.P."/>
            <person name="Vasconcelos V."/>
            <person name="Leao P.N."/>
        </authorList>
    </citation>
    <scope>NUCLEOTIDE SEQUENCE</scope>
    <source>
        <strain evidence="3">LEGE 06105</strain>
    </source>
</reference>
<dbReference type="RefSeq" id="WP_193920165.1">
    <property type="nucleotide sequence ID" value="NZ_JADEWL010000031.1"/>
</dbReference>
<evidence type="ECO:0008006" key="5">
    <source>
        <dbReference type="Google" id="ProtNLM"/>
    </source>
</evidence>
<organism evidence="3 4">
    <name type="scientific">Plectonema cf. radiosum LEGE 06105</name>
    <dbReference type="NCBI Taxonomy" id="945769"/>
    <lineage>
        <taxon>Bacteria</taxon>
        <taxon>Bacillati</taxon>
        <taxon>Cyanobacteriota</taxon>
        <taxon>Cyanophyceae</taxon>
        <taxon>Oscillatoriophycideae</taxon>
        <taxon>Oscillatoriales</taxon>
        <taxon>Microcoleaceae</taxon>
        <taxon>Plectonema</taxon>
    </lineage>
</organism>
<dbReference type="Proteomes" id="UP000620559">
    <property type="component" value="Unassembled WGS sequence"/>
</dbReference>
<evidence type="ECO:0000256" key="2">
    <source>
        <dbReference type="SAM" id="SignalP"/>
    </source>
</evidence>
<sequence length="175" mass="19585">MTKSIKKVFNYVFLGTIINVSATVPAQASSFENFAPDDDLRKTPQNKLSSGSKNILSETGLSNKPDYCISFPELDLCNQFTRDKNKNSLNNLLFLKAQSTIQSIEAAENIIYNTEFTSSQNQQQSNLETYTTTYTSVWQSRVPHKKKVPEPSALLGLIAFYLFAAKHRSAKNSSD</sequence>
<feature type="region of interest" description="Disordered" evidence="1">
    <location>
        <begin position="33"/>
        <end position="54"/>
    </location>
</feature>
<evidence type="ECO:0000313" key="4">
    <source>
        <dbReference type="Proteomes" id="UP000620559"/>
    </source>
</evidence>
<keyword evidence="2" id="KW-0732">Signal</keyword>
<proteinExistence type="predicted"/>
<dbReference type="AlphaFoldDB" id="A0A8J7FFJ0"/>
<evidence type="ECO:0000256" key="1">
    <source>
        <dbReference type="SAM" id="MobiDB-lite"/>
    </source>
</evidence>
<keyword evidence="4" id="KW-1185">Reference proteome</keyword>
<evidence type="ECO:0000313" key="3">
    <source>
        <dbReference type="EMBL" id="MBE9213341.1"/>
    </source>
</evidence>
<name>A0A8J7FFJ0_9CYAN</name>
<feature type="chain" id="PRO_5035166034" description="PEP-CTERM sorting domain-containing protein" evidence="2">
    <location>
        <begin position="23"/>
        <end position="175"/>
    </location>
</feature>
<gene>
    <name evidence="3" type="ORF">IQ247_11780</name>
</gene>
<accession>A0A8J7FFJ0</accession>
<feature type="signal peptide" evidence="2">
    <location>
        <begin position="1"/>
        <end position="22"/>
    </location>
</feature>